<proteinExistence type="inferred from homology"/>
<dbReference type="InterPro" id="IPR007650">
    <property type="entry name" value="Zf-FLZ_dom"/>
</dbReference>
<evidence type="ECO:0000256" key="1">
    <source>
        <dbReference type="ARBA" id="ARBA00009374"/>
    </source>
</evidence>
<comment type="similarity">
    <text evidence="1">Belongs to the FLZ family.</text>
</comment>
<dbReference type="PANTHER" id="PTHR46868">
    <property type="entry name" value="FCS-LIKE ZINC FINGER 11"/>
    <property type="match status" value="1"/>
</dbReference>
<reference evidence="6" key="1">
    <citation type="submission" date="2023-05" db="EMBL/GenBank/DDBJ databases">
        <title>Nepenthes gracilis genome sequencing.</title>
        <authorList>
            <person name="Fukushima K."/>
        </authorList>
    </citation>
    <scope>NUCLEOTIDE SEQUENCE</scope>
    <source>
        <strain evidence="6">SING2019-196</strain>
    </source>
</reference>
<protein>
    <recommendedName>
        <fullName evidence="5">FLZ-type domain-containing protein</fullName>
    </recommendedName>
</protein>
<keyword evidence="3" id="KW-0862">Zinc</keyword>
<organism evidence="6 7">
    <name type="scientific">Nepenthes gracilis</name>
    <name type="common">Slender pitcher plant</name>
    <dbReference type="NCBI Taxonomy" id="150966"/>
    <lineage>
        <taxon>Eukaryota</taxon>
        <taxon>Viridiplantae</taxon>
        <taxon>Streptophyta</taxon>
        <taxon>Embryophyta</taxon>
        <taxon>Tracheophyta</taxon>
        <taxon>Spermatophyta</taxon>
        <taxon>Magnoliopsida</taxon>
        <taxon>eudicotyledons</taxon>
        <taxon>Gunneridae</taxon>
        <taxon>Pentapetalae</taxon>
        <taxon>Caryophyllales</taxon>
        <taxon>Nepenthaceae</taxon>
        <taxon>Nepenthes</taxon>
    </lineage>
</organism>
<evidence type="ECO:0000256" key="2">
    <source>
        <dbReference type="ARBA" id="ARBA00022723"/>
    </source>
</evidence>
<gene>
    <name evidence="6" type="ORF">Nepgr_014276</name>
</gene>
<evidence type="ECO:0000256" key="3">
    <source>
        <dbReference type="ARBA" id="ARBA00022771"/>
    </source>
</evidence>
<keyword evidence="3" id="KW-0863">Zinc-finger</keyword>
<dbReference type="PROSITE" id="PS51795">
    <property type="entry name" value="ZF_FLZ"/>
    <property type="match status" value="1"/>
</dbReference>
<dbReference type="Proteomes" id="UP001279734">
    <property type="component" value="Unassembled WGS sequence"/>
</dbReference>
<evidence type="ECO:0000259" key="5">
    <source>
        <dbReference type="PROSITE" id="PS51795"/>
    </source>
</evidence>
<dbReference type="InterPro" id="IPR044585">
    <property type="entry name" value="FLZ10/11"/>
</dbReference>
<evidence type="ECO:0000313" key="6">
    <source>
        <dbReference type="EMBL" id="GMH12435.1"/>
    </source>
</evidence>
<dbReference type="GO" id="GO:0008270">
    <property type="term" value="F:zinc ion binding"/>
    <property type="evidence" value="ECO:0007669"/>
    <property type="project" value="UniProtKB-KW"/>
</dbReference>
<evidence type="ECO:0000313" key="7">
    <source>
        <dbReference type="Proteomes" id="UP001279734"/>
    </source>
</evidence>
<dbReference type="Pfam" id="PF04570">
    <property type="entry name" value="zf-FLZ"/>
    <property type="match status" value="1"/>
</dbReference>
<sequence length="397" mass="43866">MGQITSDGGSESYLHPDFLGQKQKTNSFFNVPGLFVGLTSKGMPDCDSVRSPTSPLDFKLLSNLGNSFRFPKSSHDGHHKSWDCHKVGLSILDSIDDADNKLSGDVLGSSGSKNILFGPQIKTKTPNSPFHFNISESPKSLPKSCAIFPQTQIKCSNLQKGSSAVMFEIGKDPWVLDTFPKTLSLSLDSKRLGSWIYNITDHKTITENSCFENLSVQVNLPPKSDGGSDNLENFSQNKLGPTPVLIGSGSGFVESLSPSEIELSEDYTRVISRGSNPKTIHIFGDYILECHTNETDSRNNRGDVEIGLPKLGQCSSFSTSNPSDNFLSFCYFCKKKLDEGKDIYMYRGEKAFCSLDCRLEEISIEERKEKSNRESTSESKNGEDFFENGMFVAIEEL</sequence>
<keyword evidence="7" id="KW-1185">Reference proteome</keyword>
<feature type="domain" description="FLZ-type" evidence="5">
    <location>
        <begin position="325"/>
        <end position="369"/>
    </location>
</feature>
<evidence type="ECO:0000256" key="4">
    <source>
        <dbReference type="PROSITE-ProRule" id="PRU01131"/>
    </source>
</evidence>
<comment type="caution">
    <text evidence="6">The sequence shown here is derived from an EMBL/GenBank/DDBJ whole genome shotgun (WGS) entry which is preliminary data.</text>
</comment>
<accession>A0AAD3XQA3</accession>
<keyword evidence="2" id="KW-0479">Metal-binding</keyword>
<dbReference type="PANTHER" id="PTHR46868:SF3">
    <property type="entry name" value="FCS-LIKE ZINC FINGER 11"/>
    <property type="match status" value="1"/>
</dbReference>
<feature type="zinc finger region" description="FLZ-type" evidence="4">
    <location>
        <begin position="325"/>
        <end position="369"/>
    </location>
</feature>
<dbReference type="EMBL" id="BSYO01000012">
    <property type="protein sequence ID" value="GMH12435.1"/>
    <property type="molecule type" value="Genomic_DNA"/>
</dbReference>
<name>A0AAD3XQA3_NEPGR</name>
<dbReference type="AlphaFoldDB" id="A0AAD3XQA3"/>